<dbReference type="Pfam" id="PF00060">
    <property type="entry name" value="Lig_chan"/>
    <property type="match status" value="1"/>
</dbReference>
<dbReference type="InterPro" id="IPR001320">
    <property type="entry name" value="Iontro_rcpt_C"/>
</dbReference>
<evidence type="ECO:0000259" key="12">
    <source>
        <dbReference type="SMART" id="SM00062"/>
    </source>
</evidence>
<accession>A0A251WZL3</accession>
<dbReference type="Gene3D" id="3.40.190.10">
    <property type="entry name" value="Periplasmic binding protein-like II"/>
    <property type="match status" value="2"/>
</dbReference>
<dbReference type="SMART" id="SM00079">
    <property type="entry name" value="PBPe"/>
    <property type="match status" value="1"/>
</dbReference>
<evidence type="ECO:0000313" key="14">
    <source>
        <dbReference type="EMBL" id="OUD09812.1"/>
    </source>
</evidence>
<comment type="subcellular location">
    <subcellularLocation>
        <location evidence="1">Membrane</location>
        <topology evidence="1">Multi-pass membrane protein</topology>
    </subcellularLocation>
</comment>
<evidence type="ECO:0000256" key="4">
    <source>
        <dbReference type="ARBA" id="ARBA00022989"/>
    </source>
</evidence>
<feature type="domain" description="Solute-binding protein family 3/N-terminal" evidence="12">
    <location>
        <begin position="22"/>
        <end position="349"/>
    </location>
</feature>
<keyword evidence="6 10" id="KW-0472">Membrane</keyword>
<keyword evidence="2" id="KW-0813">Transport</keyword>
<keyword evidence="15" id="KW-1185">Reference proteome</keyword>
<dbReference type="SUPFAM" id="SSF81324">
    <property type="entry name" value="Voltage-gated potassium channels"/>
    <property type="match status" value="1"/>
</dbReference>
<gene>
    <name evidence="14" type="ORF">BVC71_08280</name>
</gene>
<evidence type="ECO:0000256" key="8">
    <source>
        <dbReference type="ARBA" id="ARBA00023180"/>
    </source>
</evidence>
<evidence type="ECO:0000313" key="15">
    <source>
        <dbReference type="Proteomes" id="UP000194664"/>
    </source>
</evidence>
<dbReference type="Gene3D" id="1.10.287.70">
    <property type="match status" value="1"/>
</dbReference>
<dbReference type="Pfam" id="PF00497">
    <property type="entry name" value="SBP_bac_3"/>
    <property type="match status" value="1"/>
</dbReference>
<dbReference type="EMBL" id="MSPP01000002">
    <property type="protein sequence ID" value="OUD09812.1"/>
    <property type="molecule type" value="Genomic_DNA"/>
</dbReference>
<keyword evidence="3 10" id="KW-0812">Transmembrane</keyword>
<dbReference type="SUPFAM" id="SSF53850">
    <property type="entry name" value="Periplasmic binding protein-like II"/>
    <property type="match status" value="1"/>
</dbReference>
<reference evidence="14 15" key="1">
    <citation type="submission" date="2016-12" db="EMBL/GenBank/DDBJ databases">
        <title>The draft genome sequence of HSLHS2.</title>
        <authorList>
            <person name="Hu D."/>
            <person name="Wang L."/>
            <person name="Shao Z."/>
        </authorList>
    </citation>
    <scope>NUCLEOTIDE SEQUENCE [LARGE SCALE GENOMIC DNA]</scope>
    <source>
        <strain evidence="14">MCCC 1A06712</strain>
    </source>
</reference>
<proteinExistence type="predicted"/>
<evidence type="ECO:0000256" key="1">
    <source>
        <dbReference type="ARBA" id="ARBA00004141"/>
    </source>
</evidence>
<feature type="signal peptide" evidence="11">
    <location>
        <begin position="1"/>
        <end position="20"/>
    </location>
</feature>
<evidence type="ECO:0000256" key="9">
    <source>
        <dbReference type="ARBA" id="ARBA00023303"/>
    </source>
</evidence>
<evidence type="ECO:0000256" key="10">
    <source>
        <dbReference type="SAM" id="Phobius"/>
    </source>
</evidence>
<comment type="caution">
    <text evidence="14">The sequence shown here is derived from an EMBL/GenBank/DDBJ whole genome shotgun (WGS) entry which is preliminary data.</text>
</comment>
<evidence type="ECO:0000256" key="2">
    <source>
        <dbReference type="ARBA" id="ARBA00022448"/>
    </source>
</evidence>
<name>A0A251WZL3_9RHOB</name>
<feature type="transmembrane region" description="Helical" evidence="10">
    <location>
        <begin position="131"/>
        <end position="152"/>
    </location>
</feature>
<keyword evidence="5" id="KW-0406">Ion transport</keyword>
<protein>
    <submittedName>
        <fullName evidence="14">Glutamine ABC transporter substrate-binding protein</fullName>
    </submittedName>
</protein>
<feature type="domain" description="Ionotropic glutamate receptor C-terminal" evidence="13">
    <location>
        <begin position="22"/>
        <end position="348"/>
    </location>
</feature>
<dbReference type="PANTHER" id="PTHR18966">
    <property type="entry name" value="IONOTROPIC GLUTAMATE RECEPTOR"/>
    <property type="match status" value="1"/>
</dbReference>
<dbReference type="AlphaFoldDB" id="A0A251WZL3"/>
<sequence length="349" mass="38334">MKLLRGIFVLIGLLCQPAFAETLTVSTVTRPPFSMPDGDGGDTGFSIELWNAIAAELGAETEFRRVDSFGEMLSAVENSEVDAAIANISITASREEIMDFSQPVFQSGIRILAPVDNTSGSVWSAIFSRDVLIAVAAAIGLLFGGGAVMWLLERKAQPYFQGTFKEAAFPSFWWALNLVVNGGFEERMPRTILGRMFAVVLVVSSLFIVSIFVAQITTVMTVEAIQSKITGVNDLYEKRVGTIEGSTADQFLDRREVTAIRYDQLDSMYLALENGELDAVVFDAPILAWYAQTRGAGDFKLVGNNLVPENYGIIMPSGSALREQINRSLLTLRENGTYDAIYRDWFGQQ</sequence>
<evidence type="ECO:0000256" key="11">
    <source>
        <dbReference type="SAM" id="SignalP"/>
    </source>
</evidence>
<evidence type="ECO:0000256" key="6">
    <source>
        <dbReference type="ARBA" id="ARBA00023136"/>
    </source>
</evidence>
<dbReference type="InterPro" id="IPR001638">
    <property type="entry name" value="Solute-binding_3/MltF_N"/>
</dbReference>
<keyword evidence="11" id="KW-0732">Signal</keyword>
<dbReference type="InterPro" id="IPR015683">
    <property type="entry name" value="Ionotropic_Glu_rcpt"/>
</dbReference>
<evidence type="ECO:0000256" key="5">
    <source>
        <dbReference type="ARBA" id="ARBA00023065"/>
    </source>
</evidence>
<keyword evidence="9" id="KW-0407">Ion channel</keyword>
<feature type="chain" id="PRO_5012919646" evidence="11">
    <location>
        <begin position="21"/>
        <end position="349"/>
    </location>
</feature>
<organism evidence="14 15">
    <name type="scientific">Marivivens niveibacter</name>
    <dbReference type="NCBI Taxonomy" id="1930667"/>
    <lineage>
        <taxon>Bacteria</taxon>
        <taxon>Pseudomonadati</taxon>
        <taxon>Pseudomonadota</taxon>
        <taxon>Alphaproteobacteria</taxon>
        <taxon>Rhodobacterales</taxon>
        <taxon>Paracoccaceae</taxon>
        <taxon>Marivivens group</taxon>
        <taxon>Marivivens</taxon>
    </lineage>
</organism>
<keyword evidence="4 10" id="KW-1133">Transmembrane helix</keyword>
<keyword evidence="8" id="KW-0325">Glycoprotein</keyword>
<dbReference type="GO" id="GO:0016020">
    <property type="term" value="C:membrane"/>
    <property type="evidence" value="ECO:0007669"/>
    <property type="project" value="UniProtKB-SubCell"/>
</dbReference>
<dbReference type="GO" id="GO:0015276">
    <property type="term" value="F:ligand-gated monoatomic ion channel activity"/>
    <property type="evidence" value="ECO:0007669"/>
    <property type="project" value="InterPro"/>
</dbReference>
<dbReference type="RefSeq" id="WP_086451150.1">
    <property type="nucleotide sequence ID" value="NZ_MSPP01000002.1"/>
</dbReference>
<dbReference type="OrthoDB" id="9768183at2"/>
<dbReference type="SMART" id="SM00062">
    <property type="entry name" value="PBPb"/>
    <property type="match status" value="1"/>
</dbReference>
<dbReference type="Proteomes" id="UP000194664">
    <property type="component" value="Unassembled WGS sequence"/>
</dbReference>
<evidence type="ECO:0000256" key="7">
    <source>
        <dbReference type="ARBA" id="ARBA00023170"/>
    </source>
</evidence>
<keyword evidence="7" id="KW-0675">Receptor</keyword>
<feature type="transmembrane region" description="Helical" evidence="10">
    <location>
        <begin position="196"/>
        <end position="216"/>
    </location>
</feature>
<evidence type="ECO:0000256" key="3">
    <source>
        <dbReference type="ARBA" id="ARBA00022692"/>
    </source>
</evidence>
<evidence type="ECO:0000259" key="13">
    <source>
        <dbReference type="SMART" id="SM00079"/>
    </source>
</evidence>